<organism evidence="2 3">
    <name type="scientific">Cyclobacterium marinum (strain ATCC 25205 / DSM 745 / LMG 13164 / NCIMB 1802)</name>
    <name type="common">Flectobacillus marinus</name>
    <dbReference type="NCBI Taxonomy" id="880070"/>
    <lineage>
        <taxon>Bacteria</taxon>
        <taxon>Pseudomonadati</taxon>
        <taxon>Bacteroidota</taxon>
        <taxon>Cytophagia</taxon>
        <taxon>Cytophagales</taxon>
        <taxon>Cyclobacteriaceae</taxon>
        <taxon>Cyclobacterium</taxon>
    </lineage>
</organism>
<feature type="domain" description="Cyclic nucleotide-binding" evidence="1">
    <location>
        <begin position="30"/>
        <end position="129"/>
    </location>
</feature>
<dbReference type="InterPro" id="IPR036388">
    <property type="entry name" value="WH-like_DNA-bd_sf"/>
</dbReference>
<dbReference type="Gene3D" id="1.10.10.10">
    <property type="entry name" value="Winged helix-like DNA-binding domain superfamily/Winged helix DNA-binding domain"/>
    <property type="match status" value="1"/>
</dbReference>
<dbReference type="SUPFAM" id="SSF51206">
    <property type="entry name" value="cAMP-binding domain-like"/>
    <property type="match status" value="1"/>
</dbReference>
<dbReference type="Pfam" id="PF00027">
    <property type="entry name" value="cNMP_binding"/>
    <property type="match status" value="1"/>
</dbReference>
<name>G0J0H1_CYCMS</name>
<dbReference type="EMBL" id="CP002955">
    <property type="protein sequence ID" value="AEL23887.1"/>
    <property type="molecule type" value="Genomic_DNA"/>
</dbReference>
<dbReference type="KEGG" id="cmr:Cycma_0103"/>
<proteinExistence type="predicted"/>
<dbReference type="CDD" id="cd00038">
    <property type="entry name" value="CAP_ED"/>
    <property type="match status" value="1"/>
</dbReference>
<dbReference type="STRING" id="880070.Cycma_0103"/>
<dbReference type="InterPro" id="IPR000595">
    <property type="entry name" value="cNMP-bd_dom"/>
</dbReference>
<reference evidence="3" key="1">
    <citation type="submission" date="2011-07" db="EMBL/GenBank/DDBJ databases">
        <title>The complete genome of Cyclobacterium marinum DSM 745.</title>
        <authorList>
            <person name="Lucas S."/>
            <person name="Han J."/>
            <person name="Lapidus A."/>
            <person name="Bruce D."/>
            <person name="Goodwin L."/>
            <person name="Pitluck S."/>
            <person name="Peters L."/>
            <person name="Kyrpides N."/>
            <person name="Mavromatis K."/>
            <person name="Ivanova N."/>
            <person name="Ovchinnikova G."/>
            <person name="Chertkov O."/>
            <person name="Detter J.C."/>
            <person name="Tapia R."/>
            <person name="Han C."/>
            <person name="Land M."/>
            <person name="Hauser L."/>
            <person name="Markowitz V."/>
            <person name="Cheng J.-F."/>
            <person name="Hugenholtz P."/>
            <person name="Woyke T."/>
            <person name="Wu D."/>
            <person name="Tindall B."/>
            <person name="Schuetze A."/>
            <person name="Brambilla E."/>
            <person name="Klenk H.-P."/>
            <person name="Eisen J.A."/>
        </authorList>
    </citation>
    <scope>NUCLEOTIDE SEQUENCE [LARGE SCALE GENOMIC DNA]</scope>
    <source>
        <strain evidence="3">ATCC 25205 / DSM 745 / LMG 13164 / NCIMB 1802</strain>
    </source>
</reference>
<dbReference type="Gene3D" id="2.60.120.10">
    <property type="entry name" value="Jelly Rolls"/>
    <property type="match status" value="1"/>
</dbReference>
<accession>G0J0H1</accession>
<dbReference type="PROSITE" id="PS50042">
    <property type="entry name" value="CNMP_BINDING_3"/>
    <property type="match status" value="1"/>
</dbReference>
<dbReference type="InterPro" id="IPR014710">
    <property type="entry name" value="RmlC-like_jellyroll"/>
</dbReference>
<evidence type="ECO:0000313" key="3">
    <source>
        <dbReference type="Proteomes" id="UP000001635"/>
    </source>
</evidence>
<dbReference type="AlphaFoldDB" id="G0J0H1"/>
<evidence type="ECO:0000313" key="2">
    <source>
        <dbReference type="EMBL" id="AEL23887.1"/>
    </source>
</evidence>
<dbReference type="eggNOG" id="COG0664">
    <property type="taxonomic scope" value="Bacteria"/>
</dbReference>
<evidence type="ECO:0000259" key="1">
    <source>
        <dbReference type="PROSITE" id="PS50042"/>
    </source>
</evidence>
<dbReference type="Proteomes" id="UP000001635">
    <property type="component" value="Chromosome"/>
</dbReference>
<dbReference type="InterPro" id="IPR018490">
    <property type="entry name" value="cNMP-bd_dom_sf"/>
</dbReference>
<protein>
    <submittedName>
        <fullName evidence="2">Putative transcriptional regulator, Crp/Fnr family</fullName>
    </submittedName>
</protein>
<sequence length="211" mass="24843">MPRPNAANLSLPKTMKHTTFKTFLTSNLMIEEKEIISILENCKVKQVKKDEFLLRKNEHCSHTFFVEKGLLRQYSIDNKGKEHVLSFTPENWFVTDRESSYFNQPSAYYIQALEDSQVIFLDESFIQMLSNKVPHFTDFNNRLLHNHIRHLQNRINLLLSTNAEDRYLQFVKMYPDILLRVPQTMVASYLGITPESLSRVRKELAKKNFKG</sequence>
<dbReference type="HOGENOM" id="CLU_075053_9_2_10"/>
<gene>
    <name evidence="2" type="ordered locus">Cycma_0103</name>
</gene>
<keyword evidence="3" id="KW-1185">Reference proteome</keyword>